<name>A0A1Z4LUS0_9CYAN</name>
<dbReference type="InterPro" id="IPR050595">
    <property type="entry name" value="Bact_response_regulator"/>
</dbReference>
<dbReference type="Pfam" id="PF00072">
    <property type="entry name" value="Response_reg"/>
    <property type="match status" value="1"/>
</dbReference>
<dbReference type="Gene3D" id="3.40.50.2300">
    <property type="match status" value="1"/>
</dbReference>
<dbReference type="PANTHER" id="PTHR44591">
    <property type="entry name" value="STRESS RESPONSE REGULATOR PROTEIN 1"/>
    <property type="match status" value="1"/>
</dbReference>
<reference evidence="4 5" key="1">
    <citation type="submission" date="2017-06" db="EMBL/GenBank/DDBJ databases">
        <title>Genome sequencing of cyanobaciteial culture collection at National Institute for Environmental Studies (NIES).</title>
        <authorList>
            <person name="Hirose Y."/>
            <person name="Shimura Y."/>
            <person name="Fujisawa T."/>
            <person name="Nakamura Y."/>
            <person name="Kawachi M."/>
        </authorList>
    </citation>
    <scope>NUCLEOTIDE SEQUENCE [LARGE SCALE GENOMIC DNA]</scope>
    <source>
        <strain evidence="4 5">NIES-267</strain>
    </source>
</reference>
<proteinExistence type="predicted"/>
<dbReference type="EMBL" id="AP018227">
    <property type="protein sequence ID" value="BAY84996.1"/>
    <property type="molecule type" value="Genomic_DNA"/>
</dbReference>
<dbReference type="PROSITE" id="PS50110">
    <property type="entry name" value="RESPONSE_REGULATORY"/>
    <property type="match status" value="1"/>
</dbReference>
<keyword evidence="1 2" id="KW-0597">Phosphoprotein</keyword>
<dbReference type="SMART" id="SM00448">
    <property type="entry name" value="REC"/>
    <property type="match status" value="1"/>
</dbReference>
<keyword evidence="5" id="KW-1185">Reference proteome</keyword>
<accession>A0A1Z4LUS0</accession>
<dbReference type="CDD" id="cd00156">
    <property type="entry name" value="REC"/>
    <property type="match status" value="1"/>
</dbReference>
<feature type="modified residue" description="4-aspartylphosphate" evidence="2">
    <location>
        <position position="71"/>
    </location>
</feature>
<dbReference type="GO" id="GO:0000160">
    <property type="term" value="P:phosphorelay signal transduction system"/>
    <property type="evidence" value="ECO:0007669"/>
    <property type="project" value="InterPro"/>
</dbReference>
<gene>
    <name evidence="4" type="ORF">NIES267_44940</name>
</gene>
<dbReference type="PANTHER" id="PTHR44591:SF23">
    <property type="entry name" value="CHEY SUBFAMILY"/>
    <property type="match status" value="1"/>
</dbReference>
<dbReference type="InterPro" id="IPR001789">
    <property type="entry name" value="Sig_transdc_resp-reg_receiver"/>
</dbReference>
<sequence>MKMAPQLISIEQQLKPHCCCEKVLLIEDNDVNRMLLSDCLKFCGYQVKSLANGSKFFSTAKTFRPNLIVLDLKLPDIDGFLLLEKMQQNSYTAKIPVIIVSGLAFKSDCERAIGLGARRYFVKPVVLTEFTQAIKKELSCYHK</sequence>
<evidence type="ECO:0000259" key="3">
    <source>
        <dbReference type="PROSITE" id="PS50110"/>
    </source>
</evidence>
<evidence type="ECO:0000256" key="2">
    <source>
        <dbReference type="PROSITE-ProRule" id="PRU00169"/>
    </source>
</evidence>
<protein>
    <submittedName>
        <fullName evidence="4">Response regulator receiver protein</fullName>
    </submittedName>
</protein>
<evidence type="ECO:0000313" key="4">
    <source>
        <dbReference type="EMBL" id="BAY84996.1"/>
    </source>
</evidence>
<evidence type="ECO:0000256" key="1">
    <source>
        <dbReference type="ARBA" id="ARBA00022553"/>
    </source>
</evidence>
<dbReference type="InterPro" id="IPR011006">
    <property type="entry name" value="CheY-like_superfamily"/>
</dbReference>
<dbReference type="AlphaFoldDB" id="A0A1Z4LUS0"/>
<dbReference type="Proteomes" id="UP000218418">
    <property type="component" value="Chromosome"/>
</dbReference>
<organism evidence="4 5">
    <name type="scientific">Calothrix parasitica NIES-267</name>
    <dbReference type="NCBI Taxonomy" id="1973488"/>
    <lineage>
        <taxon>Bacteria</taxon>
        <taxon>Bacillati</taxon>
        <taxon>Cyanobacteriota</taxon>
        <taxon>Cyanophyceae</taxon>
        <taxon>Nostocales</taxon>
        <taxon>Calotrichaceae</taxon>
        <taxon>Calothrix</taxon>
    </lineage>
</organism>
<dbReference type="SUPFAM" id="SSF52172">
    <property type="entry name" value="CheY-like"/>
    <property type="match status" value="1"/>
</dbReference>
<feature type="domain" description="Response regulatory" evidence="3">
    <location>
        <begin position="22"/>
        <end position="138"/>
    </location>
</feature>
<evidence type="ECO:0000313" key="5">
    <source>
        <dbReference type="Proteomes" id="UP000218418"/>
    </source>
</evidence>